<keyword evidence="1" id="KW-1133">Transmembrane helix</keyword>
<dbReference type="RefSeq" id="WP_010537753.1">
    <property type="nucleotide sequence ID" value="NZ_CABMFH010000005.1"/>
</dbReference>
<reference evidence="5" key="2">
    <citation type="submission" date="2019-11" db="EMBL/GenBank/DDBJ databases">
        <authorList>
            <person name="Feng L."/>
        </authorList>
    </citation>
    <scope>NUCLEOTIDE SEQUENCE</scope>
    <source>
        <strain evidence="5">BfaecisLFYP10</strain>
    </source>
</reference>
<dbReference type="EMBL" id="CACRSZ010000040">
    <property type="protein sequence ID" value="VYT13643.1"/>
    <property type="molecule type" value="Genomic_DNA"/>
</dbReference>
<reference evidence="2 6" key="1">
    <citation type="submission" date="2015-09" db="EMBL/GenBank/DDBJ databases">
        <authorList>
            <consortium name="Pathogen Informatics"/>
        </authorList>
    </citation>
    <scope>NUCLEOTIDE SEQUENCE [LARGE SCALE GENOMIC DNA]</scope>
    <source>
        <strain evidence="2 6">2789STDY5834846</strain>
    </source>
</reference>
<dbReference type="EMBL" id="CZAE01000014">
    <property type="protein sequence ID" value="CUP63330.1"/>
    <property type="molecule type" value="Genomic_DNA"/>
</dbReference>
<keyword evidence="1" id="KW-0812">Transmembrane</keyword>
<dbReference type="EMBL" id="CP103141">
    <property type="protein sequence ID" value="UVQ72872.1"/>
    <property type="molecule type" value="Genomic_DNA"/>
</dbReference>
<dbReference type="Proteomes" id="UP001060104">
    <property type="component" value="Chromosome"/>
</dbReference>
<name>A0A174PX40_9BACE</name>
<evidence type="ECO:0000313" key="7">
    <source>
        <dbReference type="Proteomes" id="UP001060104"/>
    </source>
</evidence>
<evidence type="ECO:0000313" key="5">
    <source>
        <dbReference type="EMBL" id="VYT13643.1"/>
    </source>
</evidence>
<evidence type="ECO:0000256" key="1">
    <source>
        <dbReference type="SAM" id="Phobius"/>
    </source>
</evidence>
<reference evidence="3" key="3">
    <citation type="submission" date="2022-08" db="EMBL/GenBank/DDBJ databases">
        <title>Genome Sequencing of Bacteroides fragilis Group Isolates with Nanopore Technology.</title>
        <authorList>
            <person name="Tisza M.J."/>
            <person name="Smith D."/>
            <person name="Dekker J.P."/>
        </authorList>
    </citation>
    <scope>NUCLEOTIDE SEQUENCE</scope>
    <source>
        <strain evidence="3">BFG-351</strain>
        <strain evidence="4">BFG-527</strain>
    </source>
</reference>
<evidence type="ECO:0008006" key="8">
    <source>
        <dbReference type="Google" id="ProtNLM"/>
    </source>
</evidence>
<dbReference type="Proteomes" id="UP000095606">
    <property type="component" value="Unassembled WGS sequence"/>
</dbReference>
<evidence type="ECO:0000313" key="3">
    <source>
        <dbReference type="EMBL" id="MCS2793063.1"/>
    </source>
</evidence>
<evidence type="ECO:0000313" key="2">
    <source>
        <dbReference type="EMBL" id="CUP63330.1"/>
    </source>
</evidence>
<sequence length="137" mass="16432">MKNIETNKYFAIMSEKDDVELMRIITVERADYQADAVIAAEEELERREISPSMYQDFTEEVEKLIKVEIEKKVEKQHLPLSTWVKVMAFIFPFPLFFIIGLVLILFDYQIRGKELCKWIFFGWVFYFTLLVIMKIFL</sequence>
<dbReference type="GeneID" id="69590719"/>
<organism evidence="2 6">
    <name type="scientific">Bacteroides faecis</name>
    <dbReference type="NCBI Taxonomy" id="674529"/>
    <lineage>
        <taxon>Bacteria</taxon>
        <taxon>Pseudomonadati</taxon>
        <taxon>Bacteroidota</taxon>
        <taxon>Bacteroidia</taxon>
        <taxon>Bacteroidales</taxon>
        <taxon>Bacteroidaceae</taxon>
        <taxon>Bacteroides</taxon>
    </lineage>
</organism>
<proteinExistence type="predicted"/>
<gene>
    <name evidence="5" type="ORF">BFLFYP10_00573</name>
    <name evidence="2" type="ORF">ERS852461_03027</name>
    <name evidence="3" type="ORF">NXW97_13750</name>
    <name evidence="4" type="ORF">NXY30_17580</name>
</gene>
<accession>A0A6N2UAE1</accession>
<evidence type="ECO:0000313" key="6">
    <source>
        <dbReference type="Proteomes" id="UP000095606"/>
    </source>
</evidence>
<protein>
    <recommendedName>
        <fullName evidence="8">Transmembrane protein</fullName>
    </recommendedName>
</protein>
<keyword evidence="7" id="KW-1185">Reference proteome</keyword>
<evidence type="ECO:0000313" key="4">
    <source>
        <dbReference type="EMBL" id="UVQ72872.1"/>
    </source>
</evidence>
<dbReference type="EMBL" id="JANUTS010000001">
    <property type="protein sequence ID" value="MCS2793063.1"/>
    <property type="molecule type" value="Genomic_DNA"/>
</dbReference>
<feature type="transmembrane region" description="Helical" evidence="1">
    <location>
        <begin position="86"/>
        <end position="106"/>
    </location>
</feature>
<dbReference type="Proteomes" id="UP001204548">
    <property type="component" value="Unassembled WGS sequence"/>
</dbReference>
<accession>A0A174PX40</accession>
<keyword evidence="1" id="KW-0472">Membrane</keyword>
<feature type="transmembrane region" description="Helical" evidence="1">
    <location>
        <begin position="118"/>
        <end position="136"/>
    </location>
</feature>
<dbReference type="AlphaFoldDB" id="A0A174PX40"/>